<dbReference type="InterPro" id="IPR036390">
    <property type="entry name" value="WH_DNA-bd_sf"/>
</dbReference>
<keyword evidence="1" id="KW-0238">DNA-binding</keyword>
<proteinExistence type="predicted"/>
<evidence type="ECO:0008006" key="3">
    <source>
        <dbReference type="Google" id="ProtNLM"/>
    </source>
</evidence>
<dbReference type="PANTHER" id="PTHR33221">
    <property type="entry name" value="WINGED HELIX-TURN-HELIX TRANSCRIPTIONAL REGULATOR, RRF2 FAMILY"/>
    <property type="match status" value="1"/>
</dbReference>
<evidence type="ECO:0000313" key="2">
    <source>
        <dbReference type="EMBL" id="SVD11391.1"/>
    </source>
</evidence>
<dbReference type="GO" id="GO:0005829">
    <property type="term" value="C:cytosol"/>
    <property type="evidence" value="ECO:0007669"/>
    <property type="project" value="TreeGrafter"/>
</dbReference>
<dbReference type="PANTHER" id="PTHR33221:SF5">
    <property type="entry name" value="HTH-TYPE TRANSCRIPTIONAL REGULATOR ISCR"/>
    <property type="match status" value="1"/>
</dbReference>
<dbReference type="PROSITE" id="PS51197">
    <property type="entry name" value="HTH_RRF2_2"/>
    <property type="match status" value="1"/>
</dbReference>
<dbReference type="Gene3D" id="1.10.10.10">
    <property type="entry name" value="Winged helix-like DNA-binding domain superfamily/Winged helix DNA-binding domain"/>
    <property type="match status" value="1"/>
</dbReference>
<dbReference type="Pfam" id="PF02082">
    <property type="entry name" value="Rrf2"/>
    <property type="match status" value="1"/>
</dbReference>
<dbReference type="EMBL" id="UINC01130367">
    <property type="protein sequence ID" value="SVD11391.1"/>
    <property type="molecule type" value="Genomic_DNA"/>
</dbReference>
<protein>
    <recommendedName>
        <fullName evidence="3">Rrf2 family transcriptional regulator</fullName>
    </recommendedName>
</protein>
<dbReference type="GO" id="GO:0003677">
    <property type="term" value="F:DNA binding"/>
    <property type="evidence" value="ECO:0007669"/>
    <property type="project" value="UniProtKB-KW"/>
</dbReference>
<dbReference type="InterPro" id="IPR036388">
    <property type="entry name" value="WH-like_DNA-bd_sf"/>
</dbReference>
<reference evidence="2" key="1">
    <citation type="submission" date="2018-05" db="EMBL/GenBank/DDBJ databases">
        <authorList>
            <person name="Lanie J.A."/>
            <person name="Ng W.-L."/>
            <person name="Kazmierczak K.M."/>
            <person name="Andrzejewski T.M."/>
            <person name="Davidsen T.M."/>
            <person name="Wayne K.J."/>
            <person name="Tettelin H."/>
            <person name="Glass J.I."/>
            <person name="Rusch D."/>
            <person name="Podicherti R."/>
            <person name="Tsui H.-C.T."/>
            <person name="Winkler M.E."/>
        </authorList>
    </citation>
    <scope>NUCLEOTIDE SEQUENCE</scope>
</reference>
<dbReference type="AlphaFoldDB" id="A0A382SR89"/>
<organism evidence="2">
    <name type="scientific">marine metagenome</name>
    <dbReference type="NCBI Taxonomy" id="408172"/>
    <lineage>
        <taxon>unclassified sequences</taxon>
        <taxon>metagenomes</taxon>
        <taxon>ecological metagenomes</taxon>
    </lineage>
</organism>
<name>A0A382SR89_9ZZZZ</name>
<gene>
    <name evidence="2" type="ORF">METZ01_LOCUS364245</name>
</gene>
<dbReference type="SUPFAM" id="SSF46785">
    <property type="entry name" value="Winged helix' DNA-binding domain"/>
    <property type="match status" value="1"/>
</dbReference>
<accession>A0A382SR89</accession>
<dbReference type="InterPro" id="IPR000944">
    <property type="entry name" value="Tscrpt_reg_Rrf2"/>
</dbReference>
<evidence type="ECO:0000256" key="1">
    <source>
        <dbReference type="ARBA" id="ARBA00023125"/>
    </source>
</evidence>
<dbReference type="GO" id="GO:0003700">
    <property type="term" value="F:DNA-binding transcription factor activity"/>
    <property type="evidence" value="ECO:0007669"/>
    <property type="project" value="TreeGrafter"/>
</dbReference>
<dbReference type="NCBIfam" id="TIGR00738">
    <property type="entry name" value="rrf2_super"/>
    <property type="match status" value="1"/>
</dbReference>
<sequence length="146" mass="15927">MHIPIKVDYAVRALVDLSHHNGGKPVHATQVARRMAMPEPYLDHILHTLSKNGFTKTMRGPLGGHSLAMEPADIKLSMVMAAFDETETIVGCLENTATCTLSDSCGQRNIWQTVDQAVNDILERTTIADLLKPSIPLSLNHSALTS</sequence>